<sequence length="67" mass="7762">MLTLKRKNLTYLMLALLGLGYFSAISSLEVNDFFKSEIALIPIQLVTIIYLNYQRSHRHYPSIEADN</sequence>
<proteinExistence type="predicted"/>
<keyword evidence="1" id="KW-0812">Transmembrane</keyword>
<name>A0A8J6XKM6_9CYAN</name>
<keyword evidence="1" id="KW-1133">Transmembrane helix</keyword>
<gene>
    <name evidence="2" type="ORF">ICL16_22270</name>
</gene>
<organism evidence="2 3">
    <name type="scientific">Iningainema tapete BLCC-T55</name>
    <dbReference type="NCBI Taxonomy" id="2748662"/>
    <lineage>
        <taxon>Bacteria</taxon>
        <taxon>Bacillati</taxon>
        <taxon>Cyanobacteriota</taxon>
        <taxon>Cyanophyceae</taxon>
        <taxon>Nostocales</taxon>
        <taxon>Scytonemataceae</taxon>
        <taxon>Iningainema tapete</taxon>
    </lineage>
</organism>
<evidence type="ECO:0000256" key="1">
    <source>
        <dbReference type="SAM" id="Phobius"/>
    </source>
</evidence>
<accession>A0A8J6XKM6</accession>
<keyword evidence="3" id="KW-1185">Reference proteome</keyword>
<evidence type="ECO:0000313" key="3">
    <source>
        <dbReference type="Proteomes" id="UP000629098"/>
    </source>
</evidence>
<protein>
    <submittedName>
        <fullName evidence="2">Uncharacterized protein</fullName>
    </submittedName>
</protein>
<dbReference type="EMBL" id="JACXAE010000072">
    <property type="protein sequence ID" value="MBD2774717.1"/>
    <property type="molecule type" value="Genomic_DNA"/>
</dbReference>
<comment type="caution">
    <text evidence="2">The sequence shown here is derived from an EMBL/GenBank/DDBJ whole genome shotgun (WGS) entry which is preliminary data.</text>
</comment>
<evidence type="ECO:0000313" key="2">
    <source>
        <dbReference type="EMBL" id="MBD2774717.1"/>
    </source>
</evidence>
<reference evidence="2" key="1">
    <citation type="submission" date="2020-09" db="EMBL/GenBank/DDBJ databases">
        <title>Iningainema tapete sp. nov. (Scytonemataceae, Cyanobacteria) from greenhouses in central Florida (USA) produces two types of nodularin with biosynthetic potential for microcystin-LR and anabaenopeptins.</title>
        <authorList>
            <person name="Berthold D.E."/>
            <person name="Lefler F.W."/>
            <person name="Huang I.-S."/>
            <person name="Abdulla H."/>
            <person name="Zimba P.V."/>
            <person name="Laughinghouse H.D. IV."/>
        </authorList>
    </citation>
    <scope>NUCLEOTIDE SEQUENCE</scope>
    <source>
        <strain evidence="2">BLCCT55</strain>
    </source>
</reference>
<feature type="transmembrane region" description="Helical" evidence="1">
    <location>
        <begin position="34"/>
        <end position="53"/>
    </location>
</feature>
<dbReference type="AlphaFoldDB" id="A0A8J6XKM6"/>
<keyword evidence="1" id="KW-0472">Membrane</keyword>
<dbReference type="RefSeq" id="WP_190832128.1">
    <property type="nucleotide sequence ID" value="NZ_CAWPPI010000072.1"/>
</dbReference>
<dbReference type="Proteomes" id="UP000629098">
    <property type="component" value="Unassembled WGS sequence"/>
</dbReference>